<comment type="caution">
    <text evidence="1">The sequence shown here is derived from an EMBL/GenBank/DDBJ whole genome shotgun (WGS) entry which is preliminary data.</text>
</comment>
<name>A0A0F9IIL4_9ZZZZ</name>
<evidence type="ECO:0000313" key="1">
    <source>
        <dbReference type="EMBL" id="KKM19584.1"/>
    </source>
</evidence>
<protein>
    <submittedName>
        <fullName evidence="1">Uncharacterized protein</fullName>
    </submittedName>
</protein>
<gene>
    <name evidence="1" type="ORF">LCGC14_1654140</name>
</gene>
<accession>A0A0F9IIL4</accession>
<sequence length="89" mass="10414">MFETKNSSRRTLLRRIRDRMVERARRRQSGTFTADDVHTILDLTEFRGNRLSVITTLLNDSVFYNTGDSSLSARPVARSRSISEWTTRY</sequence>
<proteinExistence type="predicted"/>
<organism evidence="1">
    <name type="scientific">marine sediment metagenome</name>
    <dbReference type="NCBI Taxonomy" id="412755"/>
    <lineage>
        <taxon>unclassified sequences</taxon>
        <taxon>metagenomes</taxon>
        <taxon>ecological metagenomes</taxon>
    </lineage>
</organism>
<dbReference type="AlphaFoldDB" id="A0A0F9IIL4"/>
<dbReference type="EMBL" id="LAZR01013953">
    <property type="protein sequence ID" value="KKM19584.1"/>
    <property type="molecule type" value="Genomic_DNA"/>
</dbReference>
<reference evidence="1" key="1">
    <citation type="journal article" date="2015" name="Nature">
        <title>Complex archaea that bridge the gap between prokaryotes and eukaryotes.</title>
        <authorList>
            <person name="Spang A."/>
            <person name="Saw J.H."/>
            <person name="Jorgensen S.L."/>
            <person name="Zaremba-Niedzwiedzka K."/>
            <person name="Martijn J."/>
            <person name="Lind A.E."/>
            <person name="van Eijk R."/>
            <person name="Schleper C."/>
            <person name="Guy L."/>
            <person name="Ettema T.J."/>
        </authorList>
    </citation>
    <scope>NUCLEOTIDE SEQUENCE</scope>
</reference>